<keyword evidence="2" id="KW-1185">Reference proteome</keyword>
<proteinExistence type="predicted"/>
<dbReference type="Gene3D" id="3.30.70.100">
    <property type="match status" value="1"/>
</dbReference>
<dbReference type="Proteomes" id="UP000219465">
    <property type="component" value="Unassembled WGS sequence"/>
</dbReference>
<dbReference type="EMBL" id="OCPC01000003">
    <property type="protein sequence ID" value="SOE17487.1"/>
    <property type="molecule type" value="Genomic_DNA"/>
</dbReference>
<organism evidence="1 2">
    <name type="scientific">Hoeflea halophila</name>
    <dbReference type="NCBI Taxonomy" id="714899"/>
    <lineage>
        <taxon>Bacteria</taxon>
        <taxon>Pseudomonadati</taxon>
        <taxon>Pseudomonadota</taxon>
        <taxon>Alphaproteobacteria</taxon>
        <taxon>Hyphomicrobiales</taxon>
        <taxon>Rhizobiaceae</taxon>
        <taxon>Hoeflea</taxon>
    </lineage>
</organism>
<reference evidence="2" key="1">
    <citation type="submission" date="2017-08" db="EMBL/GenBank/DDBJ databases">
        <authorList>
            <person name="Varghese N."/>
            <person name="Submissions S."/>
        </authorList>
    </citation>
    <scope>NUCLEOTIDE SEQUENCE [LARGE SCALE GENOMIC DNA]</scope>
    <source>
        <strain evidence="2">KCTC 23107</strain>
    </source>
</reference>
<evidence type="ECO:0000313" key="2">
    <source>
        <dbReference type="Proteomes" id="UP000219465"/>
    </source>
</evidence>
<evidence type="ECO:0008006" key="3">
    <source>
        <dbReference type="Google" id="ProtNLM"/>
    </source>
</evidence>
<evidence type="ECO:0000313" key="1">
    <source>
        <dbReference type="EMBL" id="SOE17487.1"/>
    </source>
</evidence>
<protein>
    <recommendedName>
        <fullName evidence="3">Antibiotic biosynthesis monooxygenase</fullName>
    </recommendedName>
</protein>
<dbReference type="InterPro" id="IPR011008">
    <property type="entry name" value="Dimeric_a/b-barrel"/>
</dbReference>
<dbReference type="AlphaFoldDB" id="A0A286IBU0"/>
<name>A0A286IBU0_9HYPH</name>
<gene>
    <name evidence="1" type="ORF">SAMN05877838_2387</name>
</gene>
<dbReference type="SUPFAM" id="SSF54909">
    <property type="entry name" value="Dimeric alpha+beta barrel"/>
    <property type="match status" value="1"/>
</dbReference>
<sequence length="101" mass="11097">MTKHTIETVIFRLNDGVSQQEFAKLAHSINDFVAKRDGFIARRLSSSDDGLWIEHVEWATHDAAMAAAAAIENEPGLEPVMKAIDGATLKMHHTALEVSVN</sequence>
<accession>A0A286IBU0</accession>
<dbReference type="RefSeq" id="WP_179759038.1">
    <property type="nucleotide sequence ID" value="NZ_OCPC01000003.1"/>
</dbReference>